<sequence length="252" mass="27558">MEPHLPVSNFDIGLDAAGRQHTISRELPVWTLCFPRGHLQGGKGCHMEDSIVAGGRDVPQNYGPGMELNLGMDSIYLELRRKSSKKLVVRWCGTGGGLEIGGGCGCGIASGWVLWLWQSGGCAICGGLTMTGSLRSVVDLGRGDGRLWRLVVVELENDYKGVARTESSESSQSESTMSDLDRPIAHRKVYVDDIILTGDDIAEMEWLKQCLASEFEIKELGSLKFFLKMKIALSRKGIAVSQRKYVPILKIG</sequence>
<evidence type="ECO:0000313" key="3">
    <source>
        <dbReference type="Proteomes" id="UP001187471"/>
    </source>
</evidence>
<dbReference type="Proteomes" id="UP001187471">
    <property type="component" value="Unassembled WGS sequence"/>
</dbReference>
<protein>
    <recommendedName>
        <fullName evidence="1">Reverse transcriptase Ty1/copia-type domain-containing protein</fullName>
    </recommendedName>
</protein>
<evidence type="ECO:0000313" key="2">
    <source>
        <dbReference type="EMBL" id="KAK2984025.1"/>
    </source>
</evidence>
<keyword evidence="3" id="KW-1185">Reference proteome</keyword>
<comment type="caution">
    <text evidence="2">The sequence shown here is derived from an EMBL/GenBank/DDBJ whole genome shotgun (WGS) entry which is preliminary data.</text>
</comment>
<dbReference type="EMBL" id="JAVXUO010001276">
    <property type="protein sequence ID" value="KAK2984025.1"/>
    <property type="molecule type" value="Genomic_DNA"/>
</dbReference>
<dbReference type="InterPro" id="IPR013103">
    <property type="entry name" value="RVT_2"/>
</dbReference>
<reference evidence="2" key="1">
    <citation type="submission" date="2022-12" db="EMBL/GenBank/DDBJ databases">
        <title>Draft genome assemblies for two species of Escallonia (Escalloniales).</title>
        <authorList>
            <person name="Chanderbali A."/>
            <person name="Dervinis C."/>
            <person name="Anghel I."/>
            <person name="Soltis D."/>
            <person name="Soltis P."/>
            <person name="Zapata F."/>
        </authorList>
    </citation>
    <scope>NUCLEOTIDE SEQUENCE</scope>
    <source>
        <strain evidence="2">UCBG92.1500</strain>
        <tissue evidence="2">Leaf</tissue>
    </source>
</reference>
<gene>
    <name evidence="2" type="ORF">RJ640_003154</name>
</gene>
<evidence type="ECO:0000259" key="1">
    <source>
        <dbReference type="Pfam" id="PF07727"/>
    </source>
</evidence>
<proteinExistence type="predicted"/>
<feature type="domain" description="Reverse transcriptase Ty1/copia-type" evidence="1">
    <location>
        <begin position="189"/>
        <end position="246"/>
    </location>
</feature>
<name>A0AA88S865_9ASTE</name>
<accession>A0AA88S865</accession>
<dbReference type="AlphaFoldDB" id="A0AA88S865"/>
<organism evidence="2 3">
    <name type="scientific">Escallonia rubra</name>
    <dbReference type="NCBI Taxonomy" id="112253"/>
    <lineage>
        <taxon>Eukaryota</taxon>
        <taxon>Viridiplantae</taxon>
        <taxon>Streptophyta</taxon>
        <taxon>Embryophyta</taxon>
        <taxon>Tracheophyta</taxon>
        <taxon>Spermatophyta</taxon>
        <taxon>Magnoliopsida</taxon>
        <taxon>eudicotyledons</taxon>
        <taxon>Gunneridae</taxon>
        <taxon>Pentapetalae</taxon>
        <taxon>asterids</taxon>
        <taxon>campanulids</taxon>
        <taxon>Escalloniales</taxon>
        <taxon>Escalloniaceae</taxon>
        <taxon>Escallonia</taxon>
    </lineage>
</organism>
<dbReference type="Pfam" id="PF07727">
    <property type="entry name" value="RVT_2"/>
    <property type="match status" value="1"/>
</dbReference>